<dbReference type="AlphaFoldDB" id="A0A521G3M2"/>
<proteinExistence type="predicted"/>
<evidence type="ECO:0000313" key="1">
    <source>
        <dbReference type="EMBL" id="TAA75629.1"/>
    </source>
</evidence>
<organism evidence="1 2">
    <name type="scientific">Candidatus Electronema aureum</name>
    <dbReference type="NCBI Taxonomy" id="2005002"/>
    <lineage>
        <taxon>Bacteria</taxon>
        <taxon>Pseudomonadati</taxon>
        <taxon>Thermodesulfobacteriota</taxon>
        <taxon>Desulfobulbia</taxon>
        <taxon>Desulfobulbales</taxon>
        <taxon>Desulfobulbaceae</taxon>
        <taxon>Candidatus Electronema</taxon>
    </lineage>
</organism>
<name>A0A521G3M2_9BACT</name>
<reference evidence="1" key="1">
    <citation type="submission" date="2017-07" db="EMBL/GenBank/DDBJ databases">
        <title>The cable genome - Insights into the physiology and evolution of filamentous bacteria capable of sulfide oxidation via long distance electron transfer.</title>
        <authorList>
            <person name="Thorup C."/>
            <person name="Bjerg J.T."/>
            <person name="Schreiber L."/>
            <person name="Nielsen L.P."/>
            <person name="Kjeldsen K.U."/>
            <person name="Boesen T."/>
            <person name="Boggild A."/>
            <person name="Meysman F."/>
            <person name="Geelhoed J."/>
            <person name="Schramm A."/>
        </authorList>
    </citation>
    <scope>NUCLEOTIDE SEQUENCE [LARGE SCALE GENOMIC DNA]</scope>
    <source>
        <strain evidence="1">GS</strain>
    </source>
</reference>
<keyword evidence="2" id="KW-1185">Reference proteome</keyword>
<gene>
    <name evidence="1" type="ORF">CDV28_10587</name>
</gene>
<dbReference type="EMBL" id="NQJD01000005">
    <property type="protein sequence ID" value="TAA75629.1"/>
    <property type="molecule type" value="Genomic_DNA"/>
</dbReference>
<protein>
    <submittedName>
        <fullName evidence="1">Uncharacterized protein</fullName>
    </submittedName>
</protein>
<sequence length="483" mass="54177">MPDLNLGNASTAWIAQHQWNDSYEVEFSRWIEQLFAKKGPTLTACLRNQAANSLYSDEDKNLSVFSDCADLPYVVRAYFCYKKKLPFSFNVSIAGGRYTSGNTPGSRRSFMNYAKFSLLAKAISNSVHSGFFRYFWTTEKTDTYLAEINRESIVPGVVYYDANGHVLVVSKVDADGTVWFVDGHPDNSLTSKRFGESLSRGSCKTGGGFRRWRPQTVDSSGSFVLTSNKNSAFFDAGQSQCQSNYRVDGFDLNYHQWVKRRLASGNVRIDPTKELTQQLTALHEALKERVDAVDAAVAKDIHTKAHPTSLPYNIYGAEGEWESYSTPGRDARLKAQVREIFNFITSSVAAVERGNHPYLFSGSVGTLVREYDAIWTANSAAMRIGYTNSVGAAVSLTLSDIMDRLFKLSFDPYHCPELRWGDTQTTSCPDGSTKRDWYNKEQRLRNVIIPDSRANTTLDWGPQTAPDIHVGNLLRKLKQQYAA</sequence>
<accession>A0A521G3M2</accession>
<comment type="caution">
    <text evidence="1">The sequence shown here is derived from an EMBL/GenBank/DDBJ whole genome shotgun (WGS) entry which is preliminary data.</text>
</comment>
<evidence type="ECO:0000313" key="2">
    <source>
        <dbReference type="Proteomes" id="UP000316238"/>
    </source>
</evidence>
<dbReference type="Proteomes" id="UP000316238">
    <property type="component" value="Unassembled WGS sequence"/>
</dbReference>